<keyword evidence="2" id="KW-1133">Transmembrane helix</keyword>
<dbReference type="InterPro" id="IPR023346">
    <property type="entry name" value="Lysozyme-like_dom_sf"/>
</dbReference>
<evidence type="ECO:0000313" key="4">
    <source>
        <dbReference type="EMBL" id="AOT70234.1"/>
    </source>
</evidence>
<evidence type="ECO:0000259" key="3">
    <source>
        <dbReference type="Pfam" id="PF01464"/>
    </source>
</evidence>
<dbReference type="PANTHER" id="PTHR37423:SF2">
    <property type="entry name" value="MEMBRANE-BOUND LYTIC MUREIN TRANSGLYCOSYLASE C"/>
    <property type="match status" value="1"/>
</dbReference>
<dbReference type="OrthoDB" id="9815002at2"/>
<feature type="domain" description="Transglycosylase SLT" evidence="3">
    <location>
        <begin position="151"/>
        <end position="267"/>
    </location>
</feature>
<protein>
    <recommendedName>
        <fullName evidence="3">Transglycosylase SLT domain-containing protein</fullName>
    </recommendedName>
</protein>
<sequence>MKQWKQYGIFILALIIVDTALALFVVKFWGDDLVAYLEGRGNTARKTVIQQEKVQLEELPIKEEEKKETAAKRTEKAPPTAREKAELPREKRAPLIALNLSEIKEIFSRFKNNFFASSKADSQSKEDMGNIKKEKIIEMTNLSESAATQILAYSRKTEVPVSMILAVMEQESRFDKNALGKDEDRGLMQIIPGTEKWLCDKYGREFNITYDPGRIFHEEYNIALGTIYLWHLSKAYPGDIHRILTEYNRGYYKSRNLYTEKKNYETKYSQGIISRMEKYQIFDEQ</sequence>
<keyword evidence="2" id="KW-0472">Membrane</keyword>
<proteinExistence type="predicted"/>
<dbReference type="SUPFAM" id="SSF53955">
    <property type="entry name" value="Lysozyme-like"/>
    <property type="match status" value="1"/>
</dbReference>
<dbReference type="AlphaFoldDB" id="A0A1D8GH45"/>
<dbReference type="Gene3D" id="1.10.530.10">
    <property type="match status" value="1"/>
</dbReference>
<gene>
    <name evidence="4" type="ORF">Gferi_11895</name>
</gene>
<keyword evidence="2" id="KW-0812">Transmembrane</keyword>
<keyword evidence="5" id="KW-1185">Reference proteome</keyword>
<accession>A0A1D8GH45</accession>
<organism evidence="4 5">
    <name type="scientific">Geosporobacter ferrireducens</name>
    <dbReference type="NCBI Taxonomy" id="1424294"/>
    <lineage>
        <taxon>Bacteria</taxon>
        <taxon>Bacillati</taxon>
        <taxon>Bacillota</taxon>
        <taxon>Clostridia</taxon>
        <taxon>Peptostreptococcales</taxon>
        <taxon>Thermotaleaceae</taxon>
        <taxon>Geosporobacter</taxon>
    </lineage>
</organism>
<dbReference type="EMBL" id="CP017269">
    <property type="protein sequence ID" value="AOT70234.1"/>
    <property type="molecule type" value="Genomic_DNA"/>
</dbReference>
<dbReference type="RefSeq" id="WP_069976753.1">
    <property type="nucleotide sequence ID" value="NZ_CP017269.1"/>
</dbReference>
<reference evidence="4 5" key="1">
    <citation type="submission" date="2016-09" db="EMBL/GenBank/DDBJ databases">
        <title>Genomic analysis reveals versatility of anaerobic energy metabolism of Geosporobacter ferrireducens IRF9 of phylum Firmicutes.</title>
        <authorList>
            <person name="Kim S.-J."/>
        </authorList>
    </citation>
    <scope>NUCLEOTIDE SEQUENCE [LARGE SCALE GENOMIC DNA]</scope>
    <source>
        <strain evidence="4 5">IRF9</strain>
    </source>
</reference>
<dbReference type="STRING" id="1424294.Gferi_11895"/>
<dbReference type="KEGG" id="gfe:Gferi_11895"/>
<dbReference type="Pfam" id="PF01464">
    <property type="entry name" value="SLT"/>
    <property type="match status" value="1"/>
</dbReference>
<evidence type="ECO:0000256" key="1">
    <source>
        <dbReference type="SAM" id="MobiDB-lite"/>
    </source>
</evidence>
<feature type="region of interest" description="Disordered" evidence="1">
    <location>
        <begin position="65"/>
        <end position="88"/>
    </location>
</feature>
<name>A0A1D8GH45_9FIRM</name>
<dbReference type="PANTHER" id="PTHR37423">
    <property type="entry name" value="SOLUBLE LYTIC MUREIN TRANSGLYCOSYLASE-RELATED"/>
    <property type="match status" value="1"/>
</dbReference>
<dbReference type="Proteomes" id="UP000095743">
    <property type="component" value="Chromosome"/>
</dbReference>
<evidence type="ECO:0000256" key="2">
    <source>
        <dbReference type="SAM" id="Phobius"/>
    </source>
</evidence>
<feature type="transmembrane region" description="Helical" evidence="2">
    <location>
        <begin position="7"/>
        <end position="30"/>
    </location>
</feature>
<dbReference type="InterPro" id="IPR008258">
    <property type="entry name" value="Transglycosylase_SLT_dom_1"/>
</dbReference>
<evidence type="ECO:0000313" key="5">
    <source>
        <dbReference type="Proteomes" id="UP000095743"/>
    </source>
</evidence>